<dbReference type="InterPro" id="IPR036873">
    <property type="entry name" value="Rhodanese-like_dom_sf"/>
</dbReference>
<organism evidence="3 4">
    <name type="scientific">Deinococcus arenicola</name>
    <dbReference type="NCBI Taxonomy" id="2994950"/>
    <lineage>
        <taxon>Bacteria</taxon>
        <taxon>Thermotogati</taxon>
        <taxon>Deinococcota</taxon>
        <taxon>Deinococci</taxon>
        <taxon>Deinococcales</taxon>
        <taxon>Deinococcaceae</taxon>
        <taxon>Deinococcus</taxon>
    </lineage>
</organism>
<dbReference type="InterPro" id="IPR001763">
    <property type="entry name" value="Rhodanese-like_dom"/>
</dbReference>
<dbReference type="PROSITE" id="PS50206">
    <property type="entry name" value="RHODANESE_3"/>
    <property type="match status" value="1"/>
</dbReference>
<accession>A0ABU4DQE4</accession>
<evidence type="ECO:0000256" key="1">
    <source>
        <dbReference type="SAM" id="MobiDB-lite"/>
    </source>
</evidence>
<evidence type="ECO:0000259" key="2">
    <source>
        <dbReference type="PROSITE" id="PS50206"/>
    </source>
</evidence>
<dbReference type="Pfam" id="PF00581">
    <property type="entry name" value="Rhodanese"/>
    <property type="match status" value="1"/>
</dbReference>
<protein>
    <submittedName>
        <fullName evidence="3">Rhodanese-like domain-containing protein</fullName>
    </submittedName>
</protein>
<gene>
    <name evidence="3" type="ORF">ORD21_08630</name>
</gene>
<evidence type="ECO:0000313" key="3">
    <source>
        <dbReference type="EMBL" id="MDV6374650.1"/>
    </source>
</evidence>
<feature type="domain" description="Rhodanese" evidence="2">
    <location>
        <begin position="2"/>
        <end position="40"/>
    </location>
</feature>
<dbReference type="SUPFAM" id="SSF52821">
    <property type="entry name" value="Rhodanese/Cell cycle control phosphatase"/>
    <property type="match status" value="1"/>
</dbReference>
<comment type="caution">
    <text evidence="3">The sequence shown here is derived from an EMBL/GenBank/DDBJ whole genome shotgun (WGS) entry which is preliminary data.</text>
</comment>
<dbReference type="Proteomes" id="UP001276150">
    <property type="component" value="Unassembled WGS sequence"/>
</dbReference>
<reference evidence="3 4" key="1">
    <citation type="submission" date="2022-11" db="EMBL/GenBank/DDBJ databases">
        <title>Deinococcus ZS9-10, Low Temperature and Draught-tolerating, UV-resistant Bacteria from Continental Antarctica.</title>
        <authorList>
            <person name="Cheng L."/>
        </authorList>
    </citation>
    <scope>NUCLEOTIDE SEQUENCE [LARGE SCALE GENOMIC DNA]</scope>
    <source>
        <strain evidence="3 4">ZS9-10</strain>
    </source>
</reference>
<feature type="region of interest" description="Disordered" evidence="1">
    <location>
        <begin position="40"/>
        <end position="59"/>
    </location>
</feature>
<dbReference type="EMBL" id="JAPMIV010000012">
    <property type="protein sequence ID" value="MDV6374650.1"/>
    <property type="molecule type" value="Genomic_DNA"/>
</dbReference>
<proteinExistence type="predicted"/>
<evidence type="ECO:0000313" key="4">
    <source>
        <dbReference type="Proteomes" id="UP001276150"/>
    </source>
</evidence>
<name>A0ABU4DQE4_9DEIO</name>
<feature type="compositionally biased region" description="Polar residues" evidence="1">
    <location>
        <begin position="50"/>
        <end position="59"/>
    </location>
</feature>
<dbReference type="Gene3D" id="3.40.250.10">
    <property type="entry name" value="Rhodanese-like domain"/>
    <property type="match status" value="1"/>
</dbReference>
<sequence>MVVHCQGGARSAAAASLLRAEGFNVSELAGGCEAWAAEQNASSGWGRPQRTLQVNSGVA</sequence>
<keyword evidence="4" id="KW-1185">Reference proteome</keyword>